<proteinExistence type="predicted"/>
<organism evidence="1 2">
    <name type="scientific">Pseudomonas imrae</name>
    <dbReference type="NCBI Taxonomy" id="2992837"/>
    <lineage>
        <taxon>Bacteria</taxon>
        <taxon>Pseudomonadati</taxon>
        <taxon>Pseudomonadota</taxon>
        <taxon>Gammaproteobacteria</taxon>
        <taxon>Pseudomonadales</taxon>
        <taxon>Pseudomonadaceae</taxon>
        <taxon>Pseudomonas</taxon>
    </lineage>
</organism>
<reference evidence="1" key="1">
    <citation type="submission" date="2022-11" db="EMBL/GenBank/DDBJ databases">
        <title>Draft genome sequences of strains of Pseudomonas imrae sp. nov.</title>
        <authorList>
            <person name="Salva Serra F."/>
            <person name="Nimje P."/>
            <person name="Moore E.R.B."/>
            <person name="Marathe N.P."/>
        </authorList>
    </citation>
    <scope>NUCLEOTIDE SEQUENCE</scope>
    <source>
        <strain evidence="1">15FMM2</strain>
    </source>
</reference>
<name>A0ACC7PD57_9PSED</name>
<dbReference type="EMBL" id="JAPEQY010000006">
    <property type="protein sequence ID" value="MFO2477670.1"/>
    <property type="molecule type" value="Genomic_DNA"/>
</dbReference>
<keyword evidence="2" id="KW-1185">Reference proteome</keyword>
<protein>
    <submittedName>
        <fullName evidence="1">Sugar-binding protein</fullName>
    </submittedName>
</protein>
<comment type="caution">
    <text evidence="1">The sequence shown here is derived from an EMBL/GenBank/DDBJ whole genome shotgun (WGS) entry which is preliminary data.</text>
</comment>
<evidence type="ECO:0000313" key="1">
    <source>
        <dbReference type="EMBL" id="MFO2477670.1"/>
    </source>
</evidence>
<gene>
    <name evidence="1" type="ORF">OOJ96_09665</name>
</gene>
<dbReference type="Proteomes" id="UP001637618">
    <property type="component" value="Unassembled WGS sequence"/>
</dbReference>
<evidence type="ECO:0000313" key="2">
    <source>
        <dbReference type="Proteomes" id="UP001637618"/>
    </source>
</evidence>
<sequence length="895" mass="100606">MQYHRTGVTDNPQTRVNRQVFGASGFLLEQWDPRQFALGVTGVASQSGIYSLSGQVVRTESADAGWRLMLRGQAGQLLHTWDSRQAHQEQRYDGSLRPIAVFEQAAQDPQLRCVERLTYAEAVPAEAAGNRCGRLIRHADPAGVLLLDEYGVDQSVLRQTRQLRTQTSPVDWTSSNEEQDQQLDSQAYTTAWRYDALGALLEQTDAKNNRQHWCYGQSGWLTEVALTLKGGVRKVLMNQCVYDANGQVESEQSGNDVIRVAKYAAQDARLLQLTVHRKGENKKPLQDLVYAYDPVGNILEISDLAQPTQWHSNARIDAVSRYQYDTLYQLAQATGRENSLATYGQYGPGRVTFGAVDDGLWRNYTQHYSYDAGGNLVRLQHVPSSGTGYTRQMSVAAGSNRALSVGSDARALLETAFDANGNQRTLGGGQQLGWSVRNQLTHATQVRREEGDSDVENYTYDSQAQRALKITSNQVAGKPHTQQVHYLPGLQVHTSQGKRLNVLEIETGNGRVTVWQWELGRPRDVIPDQMQFSILDHLNSSSLELDEQARLLSQEHYYPYGSTAWWATGNTVQANYKIRRYSGKERDATGLYYYGLRYYAPWLQRWISPDPLGDTDGLNLYAMTLGNPIRFMDVAGAQATFGEQFQPSRGDMIFGLSEAVQGYRSFWSKLSGRGDLMAAYFSGADVERWTAELGTSARAFASFRKELPDDFRDLEAQGPNASQRTVQELKQGLRDQISASARRFYEGVASKYSGCTATFYNQQFSRRFVADLASGDYSVEKTAGQYIGEGLRKIQQKLISRSSKSSLVTLTSTQSTAVVHFVLDYLDLDRVINKSQRSATASELRWLYRHRTQLSGKVVFYKNHQRVEAPWESHTSQWARYQPKGGRAPARRARR</sequence>
<accession>A0ACC7PD57</accession>